<reference evidence="2 3" key="1">
    <citation type="journal article" date="2020" name="Phytopathology">
        <title>Genome Sequence Resources of Colletotrichum truncatum, C. plurivorum, C. musicola, and C. sojae: Four Species Pathogenic to Soybean (Glycine max).</title>
        <authorList>
            <person name="Rogerio F."/>
            <person name="Boufleur T.R."/>
            <person name="Ciampi-Guillardi M."/>
            <person name="Sukno S.A."/>
            <person name="Thon M.R."/>
            <person name="Massola Junior N.S."/>
            <person name="Baroncelli R."/>
        </authorList>
    </citation>
    <scope>NUCLEOTIDE SEQUENCE [LARGE SCALE GENOMIC DNA]</scope>
    <source>
        <strain evidence="2 3">LFN0009</strain>
    </source>
</reference>
<feature type="compositionally biased region" description="Polar residues" evidence="1">
    <location>
        <begin position="106"/>
        <end position="116"/>
    </location>
</feature>
<sequence length="145" mass="15418">MCSSPPSVRPPGDGTWLVERRRAEGAPSVGDGSPAPLILPSSVPGPGPSRQNTCGHSRHQSSRLESATQAWAEHEPTPIGSPRHADCRSSCLSRTRRATPRMSLPSPMSQPIQQLAFTRRGPEEAACPVDSQHDEITGTNAEPAP</sequence>
<dbReference type="AlphaFoldDB" id="A0A8H6N5L7"/>
<proteinExistence type="predicted"/>
<name>A0A8H6N5L7_9PEZI</name>
<gene>
    <name evidence="2" type="ORF">CSOJ01_00258</name>
</gene>
<keyword evidence="3" id="KW-1185">Reference proteome</keyword>
<organism evidence="2 3">
    <name type="scientific">Colletotrichum sojae</name>
    <dbReference type="NCBI Taxonomy" id="2175907"/>
    <lineage>
        <taxon>Eukaryota</taxon>
        <taxon>Fungi</taxon>
        <taxon>Dikarya</taxon>
        <taxon>Ascomycota</taxon>
        <taxon>Pezizomycotina</taxon>
        <taxon>Sordariomycetes</taxon>
        <taxon>Hypocreomycetidae</taxon>
        <taxon>Glomerellales</taxon>
        <taxon>Glomerellaceae</taxon>
        <taxon>Colletotrichum</taxon>
        <taxon>Colletotrichum orchidearum species complex</taxon>
    </lineage>
</organism>
<protein>
    <submittedName>
        <fullName evidence="2">Uncharacterized protein</fullName>
    </submittedName>
</protein>
<comment type="caution">
    <text evidence="2">The sequence shown here is derived from an EMBL/GenBank/DDBJ whole genome shotgun (WGS) entry which is preliminary data.</text>
</comment>
<dbReference type="Proteomes" id="UP000652219">
    <property type="component" value="Unassembled WGS sequence"/>
</dbReference>
<evidence type="ECO:0000313" key="2">
    <source>
        <dbReference type="EMBL" id="KAF6821252.1"/>
    </source>
</evidence>
<evidence type="ECO:0000256" key="1">
    <source>
        <dbReference type="SAM" id="MobiDB-lite"/>
    </source>
</evidence>
<evidence type="ECO:0000313" key="3">
    <source>
        <dbReference type="Proteomes" id="UP000652219"/>
    </source>
</evidence>
<dbReference type="EMBL" id="WIGN01000002">
    <property type="protein sequence ID" value="KAF6821252.1"/>
    <property type="molecule type" value="Genomic_DNA"/>
</dbReference>
<feature type="region of interest" description="Disordered" evidence="1">
    <location>
        <begin position="21"/>
        <end position="145"/>
    </location>
</feature>
<accession>A0A8H6N5L7</accession>